<keyword evidence="1" id="KW-1133">Transmembrane helix</keyword>
<proteinExistence type="predicted"/>
<evidence type="ECO:0000256" key="1">
    <source>
        <dbReference type="SAM" id="Phobius"/>
    </source>
</evidence>
<accession>A0A852RFA0</accession>
<keyword evidence="1" id="KW-0812">Transmembrane</keyword>
<evidence type="ECO:0000313" key="4">
    <source>
        <dbReference type="EMBL" id="NYD25382.1"/>
    </source>
</evidence>
<dbReference type="Proteomes" id="UP000586095">
    <property type="component" value="Unassembled WGS sequence"/>
</dbReference>
<protein>
    <recommendedName>
        <fullName evidence="3">Gram-positive pilin subunit D1 N-terminal domain-containing protein</fullName>
    </recommendedName>
</protein>
<dbReference type="RefSeq" id="WP_185985880.1">
    <property type="nucleotide sequence ID" value="NZ_BAAALZ010000003.1"/>
</dbReference>
<evidence type="ECO:0000256" key="2">
    <source>
        <dbReference type="SAM" id="SignalP"/>
    </source>
</evidence>
<dbReference type="AlphaFoldDB" id="A0A852RFA0"/>
<feature type="signal peptide" evidence="2">
    <location>
        <begin position="1"/>
        <end position="37"/>
    </location>
</feature>
<dbReference type="Gene3D" id="2.60.40.740">
    <property type="match status" value="1"/>
</dbReference>
<evidence type="ECO:0000259" key="3">
    <source>
        <dbReference type="Pfam" id="PF16555"/>
    </source>
</evidence>
<dbReference type="EMBL" id="JACCBD010000001">
    <property type="protein sequence ID" value="NYD25382.1"/>
    <property type="molecule type" value="Genomic_DNA"/>
</dbReference>
<keyword evidence="1" id="KW-0472">Membrane</keyword>
<keyword evidence="5" id="KW-1185">Reference proteome</keyword>
<dbReference type="InterPro" id="IPR013783">
    <property type="entry name" value="Ig-like_fold"/>
</dbReference>
<dbReference type="Pfam" id="PF16555">
    <property type="entry name" value="GramPos_pilinD1"/>
    <property type="match status" value="1"/>
</dbReference>
<dbReference type="InterPro" id="IPR048052">
    <property type="entry name" value="FM1-like"/>
</dbReference>
<gene>
    <name evidence="4" type="ORF">BJ960_000185</name>
</gene>
<evidence type="ECO:0000313" key="5">
    <source>
        <dbReference type="Proteomes" id="UP000586095"/>
    </source>
</evidence>
<dbReference type="GO" id="GO:0005975">
    <property type="term" value="P:carbohydrate metabolic process"/>
    <property type="evidence" value="ECO:0007669"/>
    <property type="project" value="UniProtKB-ARBA"/>
</dbReference>
<dbReference type="Gene3D" id="2.60.40.10">
    <property type="entry name" value="Immunoglobulins"/>
    <property type="match status" value="2"/>
</dbReference>
<feature type="chain" id="PRO_5032986718" description="Gram-positive pilin subunit D1 N-terminal domain-containing protein" evidence="2">
    <location>
        <begin position="38"/>
        <end position="489"/>
    </location>
</feature>
<keyword evidence="2" id="KW-0732">Signal</keyword>
<comment type="caution">
    <text evidence="4">The sequence shown here is derived from an EMBL/GenBank/DDBJ whole genome shotgun (WGS) entry which is preliminary data.</text>
</comment>
<sequence>MTEARTNGAVRGTRGGAVAALLAALALVVGFASPAHGADLVLPDGPKTLVIHPGVEPEPTDKPGSGLPPGAGAPTGVAGHTFEIKRIPGLKLEKTVDWNRAVDMKPAAAARLVAGEPVAGTGVTAADNSVVFSDLQTGLYLVTETAAPAGAIRSVPFLVMLPLPNPTSAGEWLTTVHVYPKTASVDTTLGVRDADAVTCGDPVVWSALNVIPAVSELSSYRVQHVLARGVELRGTAADTTVEITGQPALTAGADYSVTQTEVDGRVALETVFTEAGIAKLLVDTSAEVRISFTSAVNAPGEYTNEVRLFAGDAGVVTDTATTKFGPLRILVHEKGHPQNLIQGADFRLYTSEADARASKRPVKFADGSDLRTSADGLITVPCLRYSNFADGLDREPGSKLYRDYFAKPVSYPAGWTGEDVILRGSVQSATDPETLRAVVWKATPVIPPVPGLSETGGKIAAAALLGGVLVVVGGVVIARRRRESRAGEQ</sequence>
<name>A0A852RFA0_9MICO</name>
<dbReference type="NCBIfam" id="NF033902">
    <property type="entry name" value="iso_D2_wall_anc"/>
    <property type="match status" value="1"/>
</dbReference>
<reference evidence="4 5" key="1">
    <citation type="submission" date="2020-07" db="EMBL/GenBank/DDBJ databases">
        <title>Sequencing the genomes of 1000 actinobacteria strains.</title>
        <authorList>
            <person name="Klenk H.-P."/>
        </authorList>
    </citation>
    <scope>NUCLEOTIDE SEQUENCE [LARGE SCALE GENOMIC DNA]</scope>
    <source>
        <strain evidence="4 5">DSM 17380</strain>
    </source>
</reference>
<feature type="transmembrane region" description="Helical" evidence="1">
    <location>
        <begin position="459"/>
        <end position="478"/>
    </location>
</feature>
<organism evidence="4 5">
    <name type="scientific">Leucobacter aridicollis</name>
    <dbReference type="NCBI Taxonomy" id="283878"/>
    <lineage>
        <taxon>Bacteria</taxon>
        <taxon>Bacillati</taxon>
        <taxon>Actinomycetota</taxon>
        <taxon>Actinomycetes</taxon>
        <taxon>Micrococcales</taxon>
        <taxon>Microbacteriaceae</taxon>
        <taxon>Leucobacter</taxon>
    </lineage>
</organism>
<dbReference type="InterPro" id="IPR032364">
    <property type="entry name" value="GramPos_pilinD1_N"/>
</dbReference>
<feature type="domain" description="Gram-positive pilin subunit D1 N-terminal" evidence="3">
    <location>
        <begin position="103"/>
        <end position="181"/>
    </location>
</feature>